<name>A0ABP9AIE7_9ACTN</name>
<keyword evidence="2" id="KW-1185">Reference proteome</keyword>
<gene>
    <name evidence="1" type="ORF">GCM10023329_33870</name>
</gene>
<evidence type="ECO:0000313" key="1">
    <source>
        <dbReference type="EMBL" id="GAA4781552.1"/>
    </source>
</evidence>
<organism evidence="1 2">
    <name type="scientific">Streptomyces sanyensis</name>
    <dbReference type="NCBI Taxonomy" id="568869"/>
    <lineage>
        <taxon>Bacteria</taxon>
        <taxon>Bacillati</taxon>
        <taxon>Actinomycetota</taxon>
        <taxon>Actinomycetes</taxon>
        <taxon>Kitasatosporales</taxon>
        <taxon>Streptomycetaceae</taxon>
        <taxon>Streptomyces</taxon>
    </lineage>
</organism>
<evidence type="ECO:0000313" key="2">
    <source>
        <dbReference type="Proteomes" id="UP001501147"/>
    </source>
</evidence>
<protein>
    <submittedName>
        <fullName evidence="1">SCO3374 family protein</fullName>
    </submittedName>
</protein>
<dbReference type="NCBIfam" id="NF040464">
    <property type="entry name" value="SCO3374_fam"/>
    <property type="match status" value="1"/>
</dbReference>
<reference evidence="2" key="1">
    <citation type="journal article" date="2019" name="Int. J. Syst. Evol. Microbiol.">
        <title>The Global Catalogue of Microorganisms (GCM) 10K type strain sequencing project: providing services to taxonomists for standard genome sequencing and annotation.</title>
        <authorList>
            <consortium name="The Broad Institute Genomics Platform"/>
            <consortium name="The Broad Institute Genome Sequencing Center for Infectious Disease"/>
            <person name="Wu L."/>
            <person name="Ma J."/>
        </authorList>
    </citation>
    <scope>NUCLEOTIDE SEQUENCE [LARGE SCALE GENOMIC DNA]</scope>
    <source>
        <strain evidence="2">JCM 18324</strain>
    </source>
</reference>
<proteinExistence type="predicted"/>
<dbReference type="RefSeq" id="WP_345614286.1">
    <property type="nucleotide sequence ID" value="NZ_BAABJV010000008.1"/>
</dbReference>
<accession>A0ABP9AIE7</accession>
<dbReference type="InterPro" id="IPR047919">
    <property type="entry name" value="SCO3374-like"/>
</dbReference>
<comment type="caution">
    <text evidence="1">The sequence shown here is derived from an EMBL/GenBank/DDBJ whole genome shotgun (WGS) entry which is preliminary data.</text>
</comment>
<sequence>MAANVPPAVPHPRASAEDGAADWYRTALGWDAVAGPPVQLLTGAVFDVLELPLDAGAALLARGPATGPAAAAGDRMRLLTAAGTADELPSLLEWLDWSGVDLDLASVGAGGRITAPPPPGQAARGEHRWLRPPVAGRRAQLPALSGLGGRADGPDLVRLVAAAAAECHRVRLLRAVRARAGGTGIQPLAFS</sequence>
<dbReference type="Proteomes" id="UP001501147">
    <property type="component" value="Unassembled WGS sequence"/>
</dbReference>
<dbReference type="EMBL" id="BAABJV010000008">
    <property type="protein sequence ID" value="GAA4781552.1"/>
    <property type="molecule type" value="Genomic_DNA"/>
</dbReference>